<dbReference type="AlphaFoldDB" id="A0A3N4IJS5"/>
<feature type="transmembrane region" description="Helical" evidence="1">
    <location>
        <begin position="573"/>
        <end position="592"/>
    </location>
</feature>
<feature type="transmembrane region" description="Helical" evidence="1">
    <location>
        <begin position="486"/>
        <end position="515"/>
    </location>
</feature>
<dbReference type="EMBL" id="ML119649">
    <property type="protein sequence ID" value="RPA86403.1"/>
    <property type="molecule type" value="Genomic_DNA"/>
</dbReference>
<gene>
    <name evidence="2" type="ORF">BJ508DRAFT_133495</name>
</gene>
<dbReference type="Proteomes" id="UP000275078">
    <property type="component" value="Unassembled WGS sequence"/>
</dbReference>
<dbReference type="InterPro" id="IPR011009">
    <property type="entry name" value="Kinase-like_dom_sf"/>
</dbReference>
<keyword evidence="1" id="KW-1133">Transmembrane helix</keyword>
<keyword evidence="1" id="KW-0472">Membrane</keyword>
<organism evidence="2 3">
    <name type="scientific">Ascobolus immersus RN42</name>
    <dbReference type="NCBI Taxonomy" id="1160509"/>
    <lineage>
        <taxon>Eukaryota</taxon>
        <taxon>Fungi</taxon>
        <taxon>Dikarya</taxon>
        <taxon>Ascomycota</taxon>
        <taxon>Pezizomycotina</taxon>
        <taxon>Pezizomycetes</taxon>
        <taxon>Pezizales</taxon>
        <taxon>Ascobolaceae</taxon>
        <taxon>Ascobolus</taxon>
    </lineage>
</organism>
<accession>A0A3N4IJS5</accession>
<evidence type="ECO:0000256" key="1">
    <source>
        <dbReference type="SAM" id="Phobius"/>
    </source>
</evidence>
<evidence type="ECO:0000313" key="2">
    <source>
        <dbReference type="EMBL" id="RPA86403.1"/>
    </source>
</evidence>
<keyword evidence="3" id="KW-1185">Reference proteome</keyword>
<dbReference type="Gene3D" id="1.10.510.10">
    <property type="entry name" value="Transferase(Phosphotransferase) domain 1"/>
    <property type="match status" value="1"/>
</dbReference>
<keyword evidence="1" id="KW-0812">Transmembrane</keyword>
<feature type="transmembrane region" description="Helical" evidence="1">
    <location>
        <begin position="407"/>
        <end position="427"/>
    </location>
</feature>
<protein>
    <submittedName>
        <fullName evidence="2">Uncharacterized protein</fullName>
    </submittedName>
</protein>
<feature type="transmembrane region" description="Helical" evidence="1">
    <location>
        <begin position="447"/>
        <end position="466"/>
    </location>
</feature>
<evidence type="ECO:0000313" key="3">
    <source>
        <dbReference type="Proteomes" id="UP000275078"/>
    </source>
</evidence>
<name>A0A3N4IJS5_ASCIM</name>
<dbReference type="SUPFAM" id="SSF56112">
    <property type="entry name" value="Protein kinase-like (PK-like)"/>
    <property type="match status" value="1"/>
</dbReference>
<sequence length="617" mass="71398">MVEEYIPSTPFGYAFEDKPPTTGMRKEELLEQLATCMVAFMLDETTATISGIGPRPAADAIGGIHWDFVEGKAFLGKLVNKSILAFPTTRKLIEGSEPRLEKQVVEDKNRAHKANIIHRGGWRHLVNNSMLPPDDPTLPYNPGPYFDYISWGLSCLSRELLYHRSEYKNLRKILPPNVIPGFEGIKYKRFINLLDGHIRSQLEAYKTDPSYAVKYNHTAICHMDFHGNNVLISDADDQIVLIDWDLNGLLPIHNQYPEDRLTKLFVWERSQWEPQEIRKAVAANRKYTGMLKAKIERICQERGMSPRKIRQALGKGKSALGPYGDPFVEFVASSEMTTPERYFQYIYFDDRRWRKTLVQKGLGYFWMGVYRLEYELGAISEDWKPVLLVFAALLFAVWMLASYWPYMLLFAVVLLYIIIGRTTPVLFQVTPRNSEIDGSDNNRAVKLLMPLWTVILPILFQLILSSQPITIYPQPSLPLFRWPLDWFWLQSGLTSLTFLVCFALLCWTGILWWFLRMDWKIYSWGLRKWYHLFCNSSREDWGKAGALVLGGCLIWRAFTGAFPWGLITLISDIAAFWGVVSILWTILGYAWYRFFGMRIHNMTGRVLDDDVDEVGEK</sequence>
<reference evidence="2 3" key="1">
    <citation type="journal article" date="2018" name="Nat. Ecol. Evol.">
        <title>Pezizomycetes genomes reveal the molecular basis of ectomycorrhizal truffle lifestyle.</title>
        <authorList>
            <person name="Murat C."/>
            <person name="Payen T."/>
            <person name="Noel B."/>
            <person name="Kuo A."/>
            <person name="Morin E."/>
            <person name="Chen J."/>
            <person name="Kohler A."/>
            <person name="Krizsan K."/>
            <person name="Balestrini R."/>
            <person name="Da Silva C."/>
            <person name="Montanini B."/>
            <person name="Hainaut M."/>
            <person name="Levati E."/>
            <person name="Barry K.W."/>
            <person name="Belfiori B."/>
            <person name="Cichocki N."/>
            <person name="Clum A."/>
            <person name="Dockter R.B."/>
            <person name="Fauchery L."/>
            <person name="Guy J."/>
            <person name="Iotti M."/>
            <person name="Le Tacon F."/>
            <person name="Lindquist E.A."/>
            <person name="Lipzen A."/>
            <person name="Malagnac F."/>
            <person name="Mello A."/>
            <person name="Molinier V."/>
            <person name="Miyauchi S."/>
            <person name="Poulain J."/>
            <person name="Riccioni C."/>
            <person name="Rubini A."/>
            <person name="Sitrit Y."/>
            <person name="Splivallo R."/>
            <person name="Traeger S."/>
            <person name="Wang M."/>
            <person name="Zifcakova L."/>
            <person name="Wipf D."/>
            <person name="Zambonelli A."/>
            <person name="Paolocci F."/>
            <person name="Nowrousian M."/>
            <person name="Ottonello S."/>
            <person name="Baldrian P."/>
            <person name="Spatafora J.W."/>
            <person name="Henrissat B."/>
            <person name="Nagy L.G."/>
            <person name="Aury J.M."/>
            <person name="Wincker P."/>
            <person name="Grigoriev I.V."/>
            <person name="Bonfante P."/>
            <person name="Martin F.M."/>
        </authorList>
    </citation>
    <scope>NUCLEOTIDE SEQUENCE [LARGE SCALE GENOMIC DNA]</scope>
    <source>
        <strain evidence="2 3">RN42</strain>
    </source>
</reference>
<proteinExistence type="predicted"/>
<feature type="transmembrane region" description="Helical" evidence="1">
    <location>
        <begin position="546"/>
        <end position="567"/>
    </location>
</feature>